<keyword evidence="2" id="KW-1185">Reference proteome</keyword>
<dbReference type="Proteomes" id="UP000503164">
    <property type="component" value="Plasmid pCM2_1101"/>
</dbReference>
<sequence length="59" mass="6634">MSESDGDLVWLSVGPAYEDGELISRMRLPNDALRSALEIDGAYLEGAEARMYEVWTVER</sequence>
<gene>
    <name evidence="1" type="ORF">GW570_14755</name>
</gene>
<name>A0AAE6XSG2_9MICO</name>
<organism evidence="1 2">
    <name type="scientific">Clavibacter capsici</name>
    <dbReference type="NCBI Taxonomy" id="1874630"/>
    <lineage>
        <taxon>Bacteria</taxon>
        <taxon>Bacillati</taxon>
        <taxon>Actinomycetota</taxon>
        <taxon>Actinomycetes</taxon>
        <taxon>Micrococcales</taxon>
        <taxon>Microbacteriaceae</taxon>
        <taxon>Clavibacter</taxon>
    </lineage>
</organism>
<protein>
    <submittedName>
        <fullName evidence="1">Uncharacterized protein</fullName>
    </submittedName>
</protein>
<evidence type="ECO:0000313" key="1">
    <source>
        <dbReference type="EMBL" id="QIS46447.1"/>
    </source>
</evidence>
<dbReference type="RefSeq" id="WP_157883593.1">
    <property type="nucleotide sequence ID" value="NZ_CP012575.1"/>
</dbReference>
<evidence type="ECO:0000313" key="2">
    <source>
        <dbReference type="Proteomes" id="UP000503164"/>
    </source>
</evidence>
<proteinExistence type="predicted"/>
<dbReference type="AlphaFoldDB" id="A0AAE6XSG2"/>
<keyword evidence="1" id="KW-0614">Plasmid</keyword>
<accession>A0AAE6XSG2</accession>
<dbReference type="EMBL" id="CP048050">
    <property type="protein sequence ID" value="QIS46447.1"/>
    <property type="molecule type" value="Genomic_DNA"/>
</dbReference>
<geneLocation type="plasmid" evidence="1 2">
    <name>pCM2_1101</name>
</geneLocation>
<reference evidence="1 2" key="1">
    <citation type="journal article" date="2020" name="Mol. Plant Pathol.">
        <title>Plasmid composition and the chpG gene determine the virulence level of Clavibacter capsici natural isolates in pepper.</title>
        <authorList>
            <person name="Hwang I.S."/>
            <person name="Lee H.M."/>
            <person name="Oh E.J."/>
            <person name="Lee S."/>
            <person name="Heu S."/>
            <person name="Oh C.S."/>
        </authorList>
    </citation>
    <scope>NUCLEOTIDE SEQUENCE [LARGE SCALE GENOMIC DNA]</scope>
    <source>
        <strain evidence="1 2">1101</strain>
    </source>
</reference>